<evidence type="ECO:0008006" key="2">
    <source>
        <dbReference type="Google" id="ProtNLM"/>
    </source>
</evidence>
<sequence length="419" mass="47546">MSKKTRSSVVKLIFNKFDLIPFETLCCFLFVDDMFKLLRASKVIRVKVYKAGSSHATVNDYKIAQRLMATFPKISLYTPEDFTRYENIAIMTLTRLVSLSFHTAWTGLDYNEPFYAQLKYLTNLTKLSFSVNGPNGDSIVQLPKLKILEMYHNSTITDAHIKMVTTLTEFSIDNCKLSDEGLMYLTNLKRLDLSNNKNITGKFLTALTQLNSLRLGWHNDTLDCMNLIGLTCLRELVISGPSIETHILVQLTFLEKLSICVTVHGFDDIALLNLQRLTSLSVTGNSALSGNTLCKLVGLRHLRLQCTEIEGKYLRKLSLLSHLEIGNNAHIKGHLSGLTAVTNLVLFSDNMAFHRGFGGLKNVEVISIDSYRIFMITIKDFLRFKKLKRIIARKNFLEMLGGTDLLLEKRKIEIVLMEE</sequence>
<dbReference type="SUPFAM" id="SSF52047">
    <property type="entry name" value="RNI-like"/>
    <property type="match status" value="1"/>
</dbReference>
<dbReference type="PANTHER" id="PTHR48057">
    <property type="entry name" value="LEUCINE-RICH REPEAT SERINE/THREONINE-PROTEIN KINASE 1"/>
    <property type="match status" value="1"/>
</dbReference>
<name>A0A3G5A8G4_9VIRU</name>
<dbReference type="Gene3D" id="3.80.10.10">
    <property type="entry name" value="Ribonuclease Inhibitor"/>
    <property type="match status" value="2"/>
</dbReference>
<accession>A0A3G5A8G4</accession>
<gene>
    <name evidence="1" type="ORF">Hyperionvirus2_172</name>
</gene>
<evidence type="ECO:0000313" key="1">
    <source>
        <dbReference type="EMBL" id="AYV82804.1"/>
    </source>
</evidence>
<dbReference type="EMBL" id="MK072384">
    <property type="protein sequence ID" value="AYV82804.1"/>
    <property type="molecule type" value="Genomic_DNA"/>
</dbReference>
<proteinExistence type="predicted"/>
<dbReference type="InterPro" id="IPR052595">
    <property type="entry name" value="LRRC69/RLP"/>
</dbReference>
<dbReference type="InterPro" id="IPR032675">
    <property type="entry name" value="LRR_dom_sf"/>
</dbReference>
<dbReference type="PANTHER" id="PTHR48057:SF7">
    <property type="entry name" value="LEUCINE-RICH REPEAT SERINE_THREONINE-PROTEIN KINASE 1"/>
    <property type="match status" value="1"/>
</dbReference>
<organism evidence="1">
    <name type="scientific">Hyperionvirus sp</name>
    <dbReference type="NCBI Taxonomy" id="2487770"/>
    <lineage>
        <taxon>Viruses</taxon>
        <taxon>Varidnaviria</taxon>
        <taxon>Bamfordvirae</taxon>
        <taxon>Nucleocytoviricota</taxon>
        <taxon>Megaviricetes</taxon>
        <taxon>Imitervirales</taxon>
        <taxon>Mimiviridae</taxon>
        <taxon>Klosneuvirinae</taxon>
    </lineage>
</organism>
<protein>
    <recommendedName>
        <fullName evidence="2">Leucine-rich repeat protein</fullName>
    </recommendedName>
</protein>
<reference evidence="1" key="1">
    <citation type="submission" date="2018-10" db="EMBL/GenBank/DDBJ databases">
        <title>Hidden diversity of soil giant viruses.</title>
        <authorList>
            <person name="Schulz F."/>
            <person name="Alteio L."/>
            <person name="Goudeau D."/>
            <person name="Ryan E.M."/>
            <person name="Malmstrom R.R."/>
            <person name="Blanchard J."/>
            <person name="Woyke T."/>
        </authorList>
    </citation>
    <scope>NUCLEOTIDE SEQUENCE</scope>
    <source>
        <strain evidence="1">HYV1</strain>
    </source>
</reference>